<protein>
    <submittedName>
        <fullName evidence="1">Uncharacterized protein</fullName>
    </submittedName>
</protein>
<comment type="caution">
    <text evidence="1">The sequence shown here is derived from an EMBL/GenBank/DDBJ whole genome shotgun (WGS) entry which is preliminary data.</text>
</comment>
<dbReference type="Proteomes" id="UP000599578">
    <property type="component" value="Unassembled WGS sequence"/>
</dbReference>
<sequence>MEPAEQRDHLVLGDGVGFQLLAGDIPYLVDRTGAVHHRHDSISLGREAVKASRGPILQYIPELTAEVVSVNAGVRPQPRLELGDTVPGCAEP</sequence>
<keyword evidence="2" id="KW-1185">Reference proteome</keyword>
<reference evidence="1 2" key="1">
    <citation type="journal article" date="2014" name="Int. J. Syst. Evol. Microbiol.">
        <title>Complete genome sequence of Corynebacterium casei LMG S-19264T (=DSM 44701T), isolated from a smear-ripened cheese.</title>
        <authorList>
            <consortium name="US DOE Joint Genome Institute (JGI-PGF)"/>
            <person name="Walter F."/>
            <person name="Albersmeier A."/>
            <person name="Kalinowski J."/>
            <person name="Ruckert C."/>
        </authorList>
    </citation>
    <scope>NUCLEOTIDE SEQUENCE [LARGE SCALE GENOMIC DNA]</scope>
    <source>
        <strain evidence="1 2">CGMCC 1.7286</strain>
    </source>
</reference>
<organism evidence="1 2">
    <name type="scientific">Marinobacterium nitratireducens</name>
    <dbReference type="NCBI Taxonomy" id="518897"/>
    <lineage>
        <taxon>Bacteria</taxon>
        <taxon>Pseudomonadati</taxon>
        <taxon>Pseudomonadota</taxon>
        <taxon>Gammaproteobacteria</taxon>
        <taxon>Oceanospirillales</taxon>
        <taxon>Oceanospirillaceae</taxon>
        <taxon>Marinobacterium</taxon>
    </lineage>
</organism>
<evidence type="ECO:0000313" key="2">
    <source>
        <dbReference type="Proteomes" id="UP000599578"/>
    </source>
</evidence>
<gene>
    <name evidence="1" type="ORF">GCM10011348_43770</name>
</gene>
<dbReference type="AlphaFoldDB" id="A0A917ZNW5"/>
<accession>A0A917ZNW5</accession>
<dbReference type="EMBL" id="BMLT01000017">
    <property type="protein sequence ID" value="GGO88399.1"/>
    <property type="molecule type" value="Genomic_DNA"/>
</dbReference>
<proteinExistence type="predicted"/>
<name>A0A917ZNW5_9GAMM</name>
<evidence type="ECO:0000313" key="1">
    <source>
        <dbReference type="EMBL" id="GGO88399.1"/>
    </source>
</evidence>